<dbReference type="EMBL" id="CAJOBA010106355">
    <property type="protein sequence ID" value="CAF4538796.1"/>
    <property type="molecule type" value="Genomic_DNA"/>
</dbReference>
<name>A0A8S2Y6U4_9BILA</name>
<sequence>MIAYASGVEDPYKYYYQDKLPRHAKAENISELKQEIEQSFGGWNQKFLTLGEIGLYDNANIRRIRQHNCCAECGSSGAGIFDIKRLTHSH</sequence>
<gene>
    <name evidence="1" type="ORF">TMI583_LOCUS49283</name>
</gene>
<accession>A0A8S2Y6U4</accession>
<reference evidence="1" key="1">
    <citation type="submission" date="2021-02" db="EMBL/GenBank/DDBJ databases">
        <authorList>
            <person name="Nowell W R."/>
        </authorList>
    </citation>
    <scope>NUCLEOTIDE SEQUENCE</scope>
</reference>
<dbReference type="AlphaFoldDB" id="A0A8S2Y6U4"/>
<protein>
    <submittedName>
        <fullName evidence="1">Uncharacterized protein</fullName>
    </submittedName>
</protein>
<proteinExistence type="predicted"/>
<organism evidence="1 2">
    <name type="scientific">Didymodactylos carnosus</name>
    <dbReference type="NCBI Taxonomy" id="1234261"/>
    <lineage>
        <taxon>Eukaryota</taxon>
        <taxon>Metazoa</taxon>
        <taxon>Spiralia</taxon>
        <taxon>Gnathifera</taxon>
        <taxon>Rotifera</taxon>
        <taxon>Eurotatoria</taxon>
        <taxon>Bdelloidea</taxon>
        <taxon>Philodinida</taxon>
        <taxon>Philodinidae</taxon>
        <taxon>Didymodactylos</taxon>
    </lineage>
</organism>
<evidence type="ECO:0000313" key="2">
    <source>
        <dbReference type="Proteomes" id="UP000682733"/>
    </source>
</evidence>
<feature type="non-terminal residue" evidence="1">
    <location>
        <position position="1"/>
    </location>
</feature>
<evidence type="ECO:0000313" key="1">
    <source>
        <dbReference type="EMBL" id="CAF4538796.1"/>
    </source>
</evidence>
<comment type="caution">
    <text evidence="1">The sequence shown here is derived from an EMBL/GenBank/DDBJ whole genome shotgun (WGS) entry which is preliminary data.</text>
</comment>
<dbReference type="Proteomes" id="UP000682733">
    <property type="component" value="Unassembled WGS sequence"/>
</dbReference>